<dbReference type="GO" id="GO:0008276">
    <property type="term" value="F:protein methyltransferase activity"/>
    <property type="evidence" value="ECO:0007669"/>
    <property type="project" value="TreeGrafter"/>
</dbReference>
<dbReference type="Gene3D" id="3.40.50.150">
    <property type="entry name" value="Vaccinia Virus protein VP39"/>
    <property type="match status" value="1"/>
</dbReference>
<protein>
    <submittedName>
        <fullName evidence="7">SAM-dependent methyltransferase</fullName>
    </submittedName>
</protein>
<dbReference type="InterPro" id="IPR002052">
    <property type="entry name" value="DNA_methylase_N6_adenine_CS"/>
</dbReference>
<dbReference type="GO" id="GO:0032259">
    <property type="term" value="P:methylation"/>
    <property type="evidence" value="ECO:0007669"/>
    <property type="project" value="UniProtKB-KW"/>
</dbReference>
<dbReference type="Proteomes" id="UP000541033">
    <property type="component" value="Unassembled WGS sequence"/>
</dbReference>
<dbReference type="GO" id="GO:0008757">
    <property type="term" value="F:S-adenosylmethionine-dependent methyltransferase activity"/>
    <property type="evidence" value="ECO:0007669"/>
    <property type="project" value="TreeGrafter"/>
</dbReference>
<evidence type="ECO:0000256" key="2">
    <source>
        <dbReference type="ARBA" id="ARBA00022603"/>
    </source>
</evidence>
<feature type="domain" description="Methyltransferase small" evidence="5">
    <location>
        <begin position="195"/>
        <end position="272"/>
    </location>
</feature>
<feature type="domain" description="DUF7059" evidence="6">
    <location>
        <begin position="47"/>
        <end position="131"/>
    </location>
</feature>
<evidence type="ECO:0000259" key="5">
    <source>
        <dbReference type="Pfam" id="PF05175"/>
    </source>
</evidence>
<sequence>MAPFLPLAQGSAERLRDTGNLGGCSTADLLSPEVQTLLVRLRKDLRAAGYNAETLATVLGSAASAATRGFRLPIERRLRERAESNDATTADTAVALFVAGLPRCQNEVDAVFTRTTTFGLATLGFVNVVDAGESDRVVMPSVDIVPHQFIDDLGVADYWIVSDQAELSRGESLPENFVLGVGGATKSLAQLAVHEPVDSLFELGTGSGVLALLATRYARTVVASDISERALSFTAANAILNEVPDLNLRLGNLFEPVVGMTFERILTNPPFVITPRGEAVPAYEYRDGGMVGDGLIRAVVQGIEPHLVPGGVAQLLGNWEYTSERDEHSLGPVREWLQGSTLGGWCIERERQSAASYAETWIRDGGTLPRTPEFDALYTTWVNDFAERGVSDVGFGYLNLRAPSPSSAQVPREFEVRGETLGNNPFGLRTVVAARLRMATHIQSMNETAFLALRPVVTTDVTEHRHYLPGEENPAVIQLVQGGGFGRTVNADTALAACVGACDGELSIGAISAALSSLLDANERELTRVLVERMRELLLAGFLRLPEIEE</sequence>
<dbReference type="RefSeq" id="WP_167147758.1">
    <property type="nucleotide sequence ID" value="NZ_JAAMOX010000001.1"/>
</dbReference>
<dbReference type="SUPFAM" id="SSF53335">
    <property type="entry name" value="S-adenosyl-L-methionine-dependent methyltransferases"/>
    <property type="match status" value="1"/>
</dbReference>
<proteinExistence type="inferred from homology"/>
<keyword evidence="3 7" id="KW-0808">Transferase</keyword>
<dbReference type="CDD" id="cd02440">
    <property type="entry name" value="AdoMet_MTases"/>
    <property type="match status" value="1"/>
</dbReference>
<dbReference type="GO" id="GO:0035657">
    <property type="term" value="C:eRF1 methyltransferase complex"/>
    <property type="evidence" value="ECO:0007669"/>
    <property type="project" value="TreeGrafter"/>
</dbReference>
<dbReference type="AlphaFoldDB" id="A0A7X5QZE3"/>
<accession>A0A7X5QZE3</accession>
<evidence type="ECO:0000313" key="8">
    <source>
        <dbReference type="Proteomes" id="UP000541033"/>
    </source>
</evidence>
<dbReference type="InterPro" id="IPR029063">
    <property type="entry name" value="SAM-dependent_MTases_sf"/>
</dbReference>
<dbReference type="GO" id="GO:0008170">
    <property type="term" value="F:N-methyltransferase activity"/>
    <property type="evidence" value="ECO:0007669"/>
    <property type="project" value="UniProtKB-ARBA"/>
</dbReference>
<evidence type="ECO:0000256" key="4">
    <source>
        <dbReference type="ARBA" id="ARBA00022691"/>
    </source>
</evidence>
<organism evidence="7 8">
    <name type="scientific">Lysinibacter cavernae</name>
    <dbReference type="NCBI Taxonomy" id="1640652"/>
    <lineage>
        <taxon>Bacteria</taxon>
        <taxon>Bacillati</taxon>
        <taxon>Actinomycetota</taxon>
        <taxon>Actinomycetes</taxon>
        <taxon>Micrococcales</taxon>
        <taxon>Microbacteriaceae</taxon>
        <taxon>Lysinibacter</taxon>
    </lineage>
</organism>
<dbReference type="InterPro" id="IPR052190">
    <property type="entry name" value="Euk-Arch_PrmC-MTase"/>
</dbReference>
<dbReference type="PANTHER" id="PTHR45875:SF1">
    <property type="entry name" value="METHYLTRANSFERASE N6AMT1"/>
    <property type="match status" value="1"/>
</dbReference>
<evidence type="ECO:0000259" key="6">
    <source>
        <dbReference type="Pfam" id="PF23186"/>
    </source>
</evidence>
<evidence type="ECO:0000313" key="7">
    <source>
        <dbReference type="EMBL" id="NIH52751.1"/>
    </source>
</evidence>
<dbReference type="EMBL" id="JAAMOX010000001">
    <property type="protein sequence ID" value="NIH52751.1"/>
    <property type="molecule type" value="Genomic_DNA"/>
</dbReference>
<keyword evidence="4" id="KW-0949">S-adenosyl-L-methionine</keyword>
<comment type="similarity">
    <text evidence="1">Belongs to the eukaryotic/archaeal PrmC-related family.</text>
</comment>
<dbReference type="InterPro" id="IPR055487">
    <property type="entry name" value="DUF7059"/>
</dbReference>
<comment type="caution">
    <text evidence="7">The sequence shown here is derived from an EMBL/GenBank/DDBJ whole genome shotgun (WGS) entry which is preliminary data.</text>
</comment>
<evidence type="ECO:0000256" key="1">
    <source>
        <dbReference type="ARBA" id="ARBA00006149"/>
    </source>
</evidence>
<dbReference type="PROSITE" id="PS00092">
    <property type="entry name" value="N6_MTASE"/>
    <property type="match status" value="1"/>
</dbReference>
<evidence type="ECO:0000256" key="3">
    <source>
        <dbReference type="ARBA" id="ARBA00022679"/>
    </source>
</evidence>
<name>A0A7X5QZE3_9MICO</name>
<dbReference type="GO" id="GO:0003676">
    <property type="term" value="F:nucleic acid binding"/>
    <property type="evidence" value="ECO:0007669"/>
    <property type="project" value="InterPro"/>
</dbReference>
<dbReference type="PANTHER" id="PTHR45875">
    <property type="entry name" value="METHYLTRANSFERASE N6AMT1"/>
    <property type="match status" value="1"/>
</dbReference>
<gene>
    <name evidence="7" type="ORF">FHX76_000619</name>
</gene>
<dbReference type="Pfam" id="PF23186">
    <property type="entry name" value="DUF7059"/>
    <property type="match status" value="1"/>
</dbReference>
<reference evidence="7 8" key="1">
    <citation type="submission" date="2020-02" db="EMBL/GenBank/DDBJ databases">
        <title>Sequencing the genomes of 1000 actinobacteria strains.</title>
        <authorList>
            <person name="Klenk H.-P."/>
        </authorList>
    </citation>
    <scope>NUCLEOTIDE SEQUENCE [LARGE SCALE GENOMIC DNA]</scope>
    <source>
        <strain evidence="7 8">DSM 27960</strain>
    </source>
</reference>
<dbReference type="InterPro" id="IPR007848">
    <property type="entry name" value="Small_mtfrase_dom"/>
</dbReference>
<keyword evidence="2 7" id="KW-0489">Methyltransferase</keyword>
<dbReference type="Pfam" id="PF05175">
    <property type="entry name" value="MTS"/>
    <property type="match status" value="1"/>
</dbReference>
<keyword evidence="8" id="KW-1185">Reference proteome</keyword>